<dbReference type="EMBL" id="REGN01004740">
    <property type="protein sequence ID" value="RNA16284.1"/>
    <property type="molecule type" value="Genomic_DNA"/>
</dbReference>
<gene>
    <name evidence="1" type="ORF">BpHYR1_034945</name>
</gene>
<dbReference type="AlphaFoldDB" id="A0A3M7QYT3"/>
<name>A0A3M7QYT3_BRAPC</name>
<keyword evidence="2" id="KW-1185">Reference proteome</keyword>
<evidence type="ECO:0000313" key="1">
    <source>
        <dbReference type="EMBL" id="RNA16284.1"/>
    </source>
</evidence>
<evidence type="ECO:0000313" key="2">
    <source>
        <dbReference type="Proteomes" id="UP000276133"/>
    </source>
</evidence>
<comment type="caution">
    <text evidence="1">The sequence shown here is derived from an EMBL/GenBank/DDBJ whole genome shotgun (WGS) entry which is preliminary data.</text>
</comment>
<dbReference type="OrthoDB" id="10496102at2759"/>
<sequence length="224" mass="26306">MTKLFKDIPKHLSLREKVDILTQRHENNYFIDIEPDEISQHLSEFVRPVCKVSKKVLDSCVTRDIRAKIKKIHWVVNRDDEFTHDFKEKLNTNFFSSMNEVFRESSKIYSKYCDQYMSSKATVSSVDGRKVYKRKAAQSFDQMSEHDNIELDCKERIIDAVIKNYDKLKRLFQLSSDQLESKISQNPESSSAITYILGIDQPVEEKDRLLFLTISTFFDLINDA</sequence>
<proteinExistence type="predicted"/>
<dbReference type="Proteomes" id="UP000276133">
    <property type="component" value="Unassembled WGS sequence"/>
</dbReference>
<accession>A0A3M7QYT3</accession>
<reference evidence="1 2" key="1">
    <citation type="journal article" date="2018" name="Sci. Rep.">
        <title>Genomic signatures of local adaptation to the degree of environmental predictability in rotifers.</title>
        <authorList>
            <person name="Franch-Gras L."/>
            <person name="Hahn C."/>
            <person name="Garcia-Roger E.M."/>
            <person name="Carmona M.J."/>
            <person name="Serra M."/>
            <person name="Gomez A."/>
        </authorList>
    </citation>
    <scope>NUCLEOTIDE SEQUENCE [LARGE SCALE GENOMIC DNA]</scope>
    <source>
        <strain evidence="1">HYR1</strain>
    </source>
</reference>
<protein>
    <submittedName>
        <fullName evidence="1">Uncharacterized protein</fullName>
    </submittedName>
</protein>
<organism evidence="1 2">
    <name type="scientific">Brachionus plicatilis</name>
    <name type="common">Marine rotifer</name>
    <name type="synonym">Brachionus muelleri</name>
    <dbReference type="NCBI Taxonomy" id="10195"/>
    <lineage>
        <taxon>Eukaryota</taxon>
        <taxon>Metazoa</taxon>
        <taxon>Spiralia</taxon>
        <taxon>Gnathifera</taxon>
        <taxon>Rotifera</taxon>
        <taxon>Eurotatoria</taxon>
        <taxon>Monogononta</taxon>
        <taxon>Pseudotrocha</taxon>
        <taxon>Ploima</taxon>
        <taxon>Brachionidae</taxon>
        <taxon>Brachionus</taxon>
    </lineage>
</organism>